<keyword evidence="2" id="KW-1185">Reference proteome</keyword>
<dbReference type="EMBL" id="KZ613465">
    <property type="protein sequence ID" value="PMD27513.1"/>
    <property type="molecule type" value="Genomic_DNA"/>
</dbReference>
<dbReference type="Proteomes" id="UP000235672">
    <property type="component" value="Unassembled WGS sequence"/>
</dbReference>
<name>A0A2J6QML1_9HELO</name>
<evidence type="ECO:0000313" key="2">
    <source>
        <dbReference type="Proteomes" id="UP000235672"/>
    </source>
</evidence>
<protein>
    <submittedName>
        <fullName evidence="1">Uncharacterized protein</fullName>
    </submittedName>
</protein>
<dbReference type="AlphaFoldDB" id="A0A2J6QML1"/>
<accession>A0A2J6QML1</accession>
<evidence type="ECO:0000313" key="1">
    <source>
        <dbReference type="EMBL" id="PMD27513.1"/>
    </source>
</evidence>
<organism evidence="1 2">
    <name type="scientific">Hyaloscypha hepaticicola</name>
    <dbReference type="NCBI Taxonomy" id="2082293"/>
    <lineage>
        <taxon>Eukaryota</taxon>
        <taxon>Fungi</taxon>
        <taxon>Dikarya</taxon>
        <taxon>Ascomycota</taxon>
        <taxon>Pezizomycotina</taxon>
        <taxon>Leotiomycetes</taxon>
        <taxon>Helotiales</taxon>
        <taxon>Hyaloscyphaceae</taxon>
        <taxon>Hyaloscypha</taxon>
    </lineage>
</organism>
<reference evidence="1 2" key="1">
    <citation type="submission" date="2016-05" db="EMBL/GenBank/DDBJ databases">
        <title>A degradative enzymes factory behind the ericoid mycorrhizal symbiosis.</title>
        <authorList>
            <consortium name="DOE Joint Genome Institute"/>
            <person name="Martino E."/>
            <person name="Morin E."/>
            <person name="Grelet G."/>
            <person name="Kuo A."/>
            <person name="Kohler A."/>
            <person name="Daghino S."/>
            <person name="Barry K."/>
            <person name="Choi C."/>
            <person name="Cichocki N."/>
            <person name="Clum A."/>
            <person name="Copeland A."/>
            <person name="Hainaut M."/>
            <person name="Haridas S."/>
            <person name="Labutti K."/>
            <person name="Lindquist E."/>
            <person name="Lipzen A."/>
            <person name="Khouja H.-R."/>
            <person name="Murat C."/>
            <person name="Ohm R."/>
            <person name="Olson A."/>
            <person name="Spatafora J."/>
            <person name="Veneault-Fourrey C."/>
            <person name="Henrissat B."/>
            <person name="Grigoriev I."/>
            <person name="Martin F."/>
            <person name="Perotto S."/>
        </authorList>
    </citation>
    <scope>NUCLEOTIDE SEQUENCE [LARGE SCALE GENOMIC DNA]</scope>
    <source>
        <strain evidence="1 2">UAMH 7357</strain>
    </source>
</reference>
<sequence length="138" mass="15622">MRILSPLVCGISTTLTQILKVPEAPPRPLLLLRKKRRTRWPSQSIHQILCEMYVHNPPPTTPCNSRTVMQHHLQQSPIAVALATSSRRPYLAAILPCRSSSSSSTFPHVPMARPASFMKQDQQRHLMTRGRVCFPLHV</sequence>
<gene>
    <name evidence="1" type="ORF">NA56DRAFT_136676</name>
</gene>
<proteinExistence type="predicted"/>